<keyword evidence="1" id="KW-1133">Transmembrane helix</keyword>
<keyword evidence="1" id="KW-0812">Transmembrane</keyword>
<organism evidence="2 3">
    <name type="scientific">Dolichospermum planctonicum</name>
    <dbReference type="NCBI Taxonomy" id="136072"/>
    <lineage>
        <taxon>Bacteria</taxon>
        <taxon>Bacillati</taxon>
        <taxon>Cyanobacteriota</taxon>
        <taxon>Cyanophyceae</taxon>
        <taxon>Nostocales</taxon>
        <taxon>Aphanizomenonaceae</taxon>
        <taxon>Dolichospermum</taxon>
    </lineage>
</organism>
<evidence type="ECO:0000313" key="3">
    <source>
        <dbReference type="Proteomes" id="UP000299367"/>
    </source>
</evidence>
<comment type="caution">
    <text evidence="2">The sequence shown here is derived from an EMBL/GenBank/DDBJ whole genome shotgun (WGS) entry which is preliminary data.</text>
</comment>
<dbReference type="RefSeq" id="WP_236097066.1">
    <property type="nucleotide sequence ID" value="NZ_BJCF01000006.1"/>
</dbReference>
<feature type="transmembrane region" description="Helical" evidence="1">
    <location>
        <begin position="89"/>
        <end position="113"/>
    </location>
</feature>
<protein>
    <submittedName>
        <fullName evidence="2">Uncharacterized protein</fullName>
    </submittedName>
</protein>
<dbReference type="AlphaFoldDB" id="A0A480A8U5"/>
<gene>
    <name evidence="2" type="ORF">NIES80_09840</name>
</gene>
<evidence type="ECO:0000256" key="1">
    <source>
        <dbReference type="SAM" id="Phobius"/>
    </source>
</evidence>
<sequence>MTTGTLTGATISSTVGGMGIVGGFGGMGIGAASVTAAGAVISPAAYGAFEGMRTGDTVAFGAMGIGAMSGFGISHIIGNMGFVAPKVGLAFGIGTVPIAGIGAVLGLAAYGVAKLLNDSEFQETPMQLFERMEEKI</sequence>
<reference evidence="3" key="1">
    <citation type="submission" date="2019-02" db="EMBL/GenBank/DDBJ databases">
        <title>Draft genome sequence of Dolichospermum planctonicum NIES-80.</title>
        <authorList>
            <person name="Yamaguchi H."/>
            <person name="Suzuki S."/>
            <person name="Kawachi M."/>
        </authorList>
    </citation>
    <scope>NUCLEOTIDE SEQUENCE [LARGE SCALE GENOMIC DNA]</scope>
    <source>
        <strain evidence="3">NIES-80</strain>
    </source>
</reference>
<proteinExistence type="predicted"/>
<dbReference type="EMBL" id="BJCF01000006">
    <property type="protein sequence ID" value="GCL41289.1"/>
    <property type="molecule type" value="Genomic_DNA"/>
</dbReference>
<evidence type="ECO:0000313" key="2">
    <source>
        <dbReference type="EMBL" id="GCL41289.1"/>
    </source>
</evidence>
<feature type="transmembrane region" description="Helical" evidence="1">
    <location>
        <begin position="58"/>
        <end position="77"/>
    </location>
</feature>
<accession>A0A480A8U5</accession>
<feature type="transmembrane region" description="Helical" evidence="1">
    <location>
        <begin position="20"/>
        <end position="46"/>
    </location>
</feature>
<dbReference type="Proteomes" id="UP000299367">
    <property type="component" value="Unassembled WGS sequence"/>
</dbReference>
<keyword evidence="1" id="KW-0472">Membrane</keyword>
<name>A0A480A8U5_9CYAN</name>